<gene>
    <name evidence="1" type="ORF">RDB_LOCUS70949</name>
</gene>
<sequence length="150" mass="17127">MTSNPHIPQLLMKLERVAWRLHTFRLVRRSLWVSLKISNSIILMPLALPLRFVKHQDGTTSVDAWELAHAVMSVLHPDYANTFHRCSVTRADGPELWLLTGTSEGWETMLRPHLTWQIRLTRHPTLNLTGNCQFDPFSSDSALSLDSDAS</sequence>
<evidence type="ECO:0000313" key="1">
    <source>
        <dbReference type="EMBL" id="CAE6467957.1"/>
    </source>
</evidence>
<proteinExistence type="predicted"/>
<comment type="caution">
    <text evidence="1">The sequence shown here is derived from an EMBL/GenBank/DDBJ whole genome shotgun (WGS) entry which is preliminary data.</text>
</comment>
<dbReference type="Proteomes" id="UP000663853">
    <property type="component" value="Unassembled WGS sequence"/>
</dbReference>
<accession>A0A8H3GTU0</accession>
<protein>
    <submittedName>
        <fullName evidence="1">Uncharacterized protein</fullName>
    </submittedName>
</protein>
<organism evidence="1 2">
    <name type="scientific">Rhizoctonia solani</name>
    <dbReference type="NCBI Taxonomy" id="456999"/>
    <lineage>
        <taxon>Eukaryota</taxon>
        <taxon>Fungi</taxon>
        <taxon>Dikarya</taxon>
        <taxon>Basidiomycota</taxon>
        <taxon>Agaricomycotina</taxon>
        <taxon>Agaricomycetes</taxon>
        <taxon>Cantharellales</taxon>
        <taxon>Ceratobasidiaceae</taxon>
        <taxon>Rhizoctonia</taxon>
    </lineage>
</organism>
<dbReference type="AlphaFoldDB" id="A0A8H3GTU0"/>
<reference evidence="1" key="1">
    <citation type="submission" date="2021-01" db="EMBL/GenBank/DDBJ databases">
        <authorList>
            <person name="Kaushik A."/>
        </authorList>
    </citation>
    <scope>NUCLEOTIDE SEQUENCE</scope>
    <source>
        <strain evidence="1">AG6-10EEA</strain>
    </source>
</reference>
<dbReference type="EMBL" id="CAJMXA010001697">
    <property type="protein sequence ID" value="CAE6467957.1"/>
    <property type="molecule type" value="Genomic_DNA"/>
</dbReference>
<name>A0A8H3GTU0_9AGAM</name>
<evidence type="ECO:0000313" key="2">
    <source>
        <dbReference type="Proteomes" id="UP000663853"/>
    </source>
</evidence>